<evidence type="ECO:0000313" key="3">
    <source>
        <dbReference type="EMBL" id="KRK81887.1"/>
    </source>
</evidence>
<comment type="caution">
    <text evidence="3">The sequence shown here is derived from an EMBL/GenBank/DDBJ whole genome shotgun (WGS) entry which is preliminary data.</text>
</comment>
<dbReference type="EMBL" id="AZDY01000041">
    <property type="protein sequence ID" value="KRK81887.1"/>
    <property type="molecule type" value="Genomic_DNA"/>
</dbReference>
<reference evidence="3 4" key="1">
    <citation type="journal article" date="2015" name="Genome Announc.">
        <title>Expanding the biotechnology potential of lactobacilli through comparative genomics of 213 strains and associated genera.</title>
        <authorList>
            <person name="Sun Z."/>
            <person name="Harris H.M."/>
            <person name="McCann A."/>
            <person name="Guo C."/>
            <person name="Argimon S."/>
            <person name="Zhang W."/>
            <person name="Yang X."/>
            <person name="Jeffery I.B."/>
            <person name="Cooney J.C."/>
            <person name="Kagawa T.F."/>
            <person name="Liu W."/>
            <person name="Song Y."/>
            <person name="Salvetti E."/>
            <person name="Wrobel A."/>
            <person name="Rasinkangas P."/>
            <person name="Parkhill J."/>
            <person name="Rea M.C."/>
            <person name="O'Sullivan O."/>
            <person name="Ritari J."/>
            <person name="Douillard F.P."/>
            <person name="Paul Ross R."/>
            <person name="Yang R."/>
            <person name="Briner A.E."/>
            <person name="Felis G.E."/>
            <person name="de Vos W.M."/>
            <person name="Barrangou R."/>
            <person name="Klaenhammer T.R."/>
            <person name="Caufield P.W."/>
            <person name="Cui Y."/>
            <person name="Zhang H."/>
            <person name="O'Toole P.W."/>
        </authorList>
    </citation>
    <scope>NUCLEOTIDE SEQUENCE [LARGE SCALE GENOMIC DNA]</scope>
    <source>
        <strain evidence="3 4">DSM 19674</strain>
    </source>
</reference>
<dbReference type="InterPro" id="IPR047057">
    <property type="entry name" value="MerR_fam"/>
</dbReference>
<dbReference type="SUPFAM" id="SSF46955">
    <property type="entry name" value="Putative DNA-binding domain"/>
    <property type="match status" value="1"/>
</dbReference>
<dbReference type="Proteomes" id="UP000051515">
    <property type="component" value="Unassembled WGS sequence"/>
</dbReference>
<dbReference type="GO" id="GO:0003700">
    <property type="term" value="F:DNA-binding transcription factor activity"/>
    <property type="evidence" value="ECO:0007669"/>
    <property type="project" value="InterPro"/>
</dbReference>
<sequence>MVQVKGELKVRYSIGDVAEEMNLPASTLRFYDRKGLLPFVDRDSAGRRSFKDNDLNFLQVIECMKKCGMTITEIHHFIDLCMQGDVTLMDRYELLEKEATTVEEQIQTLQDQLDFLHYKMWYFKTSVEAKTEDIHMVPSGDGRRVDPDIHEQYRQALKKCHDLSELIELERDEQNQAKG</sequence>
<dbReference type="PANTHER" id="PTHR30204:SF82">
    <property type="entry name" value="TRANSCRIPTIONAL REGULATOR, MERR FAMILY"/>
    <property type="match status" value="1"/>
</dbReference>
<organism evidence="3 4">
    <name type="scientific">Companilactobacillus bobalius DSM 19674</name>
    <dbReference type="NCBI Taxonomy" id="1423788"/>
    <lineage>
        <taxon>Bacteria</taxon>
        <taxon>Bacillati</taxon>
        <taxon>Bacillota</taxon>
        <taxon>Bacilli</taxon>
        <taxon>Lactobacillales</taxon>
        <taxon>Lactobacillaceae</taxon>
        <taxon>Companilactobacillus</taxon>
        <taxon>Companilactobacillus bobalius</taxon>
    </lineage>
</organism>
<keyword evidence="4" id="KW-1185">Reference proteome</keyword>
<proteinExistence type="predicted"/>
<dbReference type="OrthoDB" id="9811174at2"/>
<dbReference type="GO" id="GO:0003677">
    <property type="term" value="F:DNA binding"/>
    <property type="evidence" value="ECO:0007669"/>
    <property type="project" value="UniProtKB-KW"/>
</dbReference>
<dbReference type="InterPro" id="IPR000551">
    <property type="entry name" value="MerR-type_HTH_dom"/>
</dbReference>
<dbReference type="PATRIC" id="fig|1423788.3.peg.193"/>
<dbReference type="AlphaFoldDB" id="A0A0R1KEE2"/>
<name>A0A0R1KEE2_9LACO</name>
<evidence type="ECO:0000313" key="4">
    <source>
        <dbReference type="Proteomes" id="UP000051515"/>
    </source>
</evidence>
<dbReference type="Pfam" id="PF13411">
    <property type="entry name" value="MerR_1"/>
    <property type="match status" value="1"/>
</dbReference>
<gene>
    <name evidence="3" type="ORF">FC78_GL000186</name>
</gene>
<accession>A0A0R1KEE2</accession>
<dbReference type="Gene3D" id="1.10.1660.10">
    <property type="match status" value="1"/>
</dbReference>
<dbReference type="PROSITE" id="PS50937">
    <property type="entry name" value="HTH_MERR_2"/>
    <property type="match status" value="1"/>
</dbReference>
<protein>
    <submittedName>
        <fullName evidence="3">Transcriptional regulator, MerR family</fullName>
    </submittedName>
</protein>
<dbReference type="CDD" id="cd01109">
    <property type="entry name" value="HTH_YyaN"/>
    <property type="match status" value="1"/>
</dbReference>
<dbReference type="PANTHER" id="PTHR30204">
    <property type="entry name" value="REDOX-CYCLING DRUG-SENSING TRANSCRIPTIONAL ACTIVATOR SOXR"/>
    <property type="match status" value="1"/>
</dbReference>
<dbReference type="InterPro" id="IPR009061">
    <property type="entry name" value="DNA-bd_dom_put_sf"/>
</dbReference>
<feature type="domain" description="HTH merR-type" evidence="2">
    <location>
        <begin position="11"/>
        <end position="80"/>
    </location>
</feature>
<dbReference type="SMART" id="SM00422">
    <property type="entry name" value="HTH_MERR"/>
    <property type="match status" value="1"/>
</dbReference>
<dbReference type="STRING" id="1423788.FC78_GL000186"/>
<evidence type="ECO:0000259" key="2">
    <source>
        <dbReference type="PROSITE" id="PS50937"/>
    </source>
</evidence>
<evidence type="ECO:0000256" key="1">
    <source>
        <dbReference type="ARBA" id="ARBA00023125"/>
    </source>
</evidence>
<keyword evidence="1" id="KW-0238">DNA-binding</keyword>